<dbReference type="AlphaFoldDB" id="A0A5B1L935"/>
<accession>A0A5B1L935</accession>
<protein>
    <recommendedName>
        <fullName evidence="3">Ferredoxin</fullName>
    </recommendedName>
</protein>
<evidence type="ECO:0000313" key="1">
    <source>
        <dbReference type="EMBL" id="KAA1417095.1"/>
    </source>
</evidence>
<gene>
    <name evidence="1" type="ORF">F0U44_18150</name>
</gene>
<organism evidence="1 2">
    <name type="scientific">Nocardioides humilatus</name>
    <dbReference type="NCBI Taxonomy" id="2607660"/>
    <lineage>
        <taxon>Bacteria</taxon>
        <taxon>Bacillati</taxon>
        <taxon>Actinomycetota</taxon>
        <taxon>Actinomycetes</taxon>
        <taxon>Propionibacteriales</taxon>
        <taxon>Nocardioidaceae</taxon>
        <taxon>Nocardioides</taxon>
    </lineage>
</organism>
<dbReference type="EMBL" id="VUJV01000006">
    <property type="protein sequence ID" value="KAA1417095.1"/>
    <property type="molecule type" value="Genomic_DNA"/>
</dbReference>
<reference evidence="1 2" key="2">
    <citation type="submission" date="2019-09" db="EMBL/GenBank/DDBJ databases">
        <authorList>
            <person name="Jin C."/>
        </authorList>
    </citation>
    <scope>NUCLEOTIDE SEQUENCE [LARGE SCALE GENOMIC DNA]</scope>
    <source>
        <strain evidence="1 2">BN130099</strain>
    </source>
</reference>
<evidence type="ECO:0000313" key="2">
    <source>
        <dbReference type="Proteomes" id="UP000325003"/>
    </source>
</evidence>
<sequence length="99" mass="10782">MASFVPKSAETLEEERLYTTARMVEVQCLDCLAKVTAKKNSDHHTSIQWSAEARAACPELCRRTPTGGRDTHQACPRMTASIDAAVRSGEIPVGAEDGY</sequence>
<proteinExistence type="predicted"/>
<evidence type="ECO:0008006" key="3">
    <source>
        <dbReference type="Google" id="ProtNLM"/>
    </source>
</evidence>
<keyword evidence="2" id="KW-1185">Reference proteome</keyword>
<reference evidence="1 2" key="1">
    <citation type="submission" date="2019-09" db="EMBL/GenBank/DDBJ databases">
        <title>Nocardioides panacisoli sp. nov., isolated from the soil of a ginseng field.</title>
        <authorList>
            <person name="Cho C."/>
        </authorList>
    </citation>
    <scope>NUCLEOTIDE SEQUENCE [LARGE SCALE GENOMIC DNA]</scope>
    <source>
        <strain evidence="1 2">BN130099</strain>
    </source>
</reference>
<comment type="caution">
    <text evidence="1">The sequence shown here is derived from an EMBL/GenBank/DDBJ whole genome shotgun (WGS) entry which is preliminary data.</text>
</comment>
<dbReference type="RefSeq" id="WP_149729765.1">
    <property type="nucleotide sequence ID" value="NZ_VUJV01000006.1"/>
</dbReference>
<name>A0A5B1L935_9ACTN</name>
<dbReference type="Proteomes" id="UP000325003">
    <property type="component" value="Unassembled WGS sequence"/>
</dbReference>